<feature type="transmembrane region" description="Helical" evidence="1">
    <location>
        <begin position="170"/>
        <end position="188"/>
    </location>
</feature>
<proteinExistence type="predicted"/>
<feature type="domain" description="Acyltransferase 3" evidence="2">
    <location>
        <begin position="12"/>
        <end position="326"/>
    </location>
</feature>
<organism evidence="4 5">
    <name type="scientific">Winslowiella arboricola</name>
    <dbReference type="NCBI Taxonomy" id="2978220"/>
    <lineage>
        <taxon>Bacteria</taxon>
        <taxon>Pseudomonadati</taxon>
        <taxon>Pseudomonadota</taxon>
        <taxon>Gammaproteobacteria</taxon>
        <taxon>Enterobacterales</taxon>
        <taxon>Erwiniaceae</taxon>
        <taxon>Winslowiella</taxon>
    </lineage>
</organism>
<feature type="transmembrane region" description="Helical" evidence="1">
    <location>
        <begin position="247"/>
        <end position="266"/>
    </location>
</feature>
<gene>
    <name evidence="4" type="ORF">N5923_01235</name>
</gene>
<dbReference type="PANTHER" id="PTHR23028:SF53">
    <property type="entry name" value="ACYL_TRANSF_3 DOMAIN-CONTAINING PROTEIN"/>
    <property type="match status" value="1"/>
</dbReference>
<dbReference type="GO" id="GO:0009103">
    <property type="term" value="P:lipopolysaccharide biosynthetic process"/>
    <property type="evidence" value="ECO:0007669"/>
    <property type="project" value="TreeGrafter"/>
</dbReference>
<dbReference type="AlphaFoldDB" id="A0A9J6PN84"/>
<feature type="transmembrane region" description="Helical" evidence="1">
    <location>
        <begin position="347"/>
        <end position="366"/>
    </location>
</feature>
<comment type="caution">
    <text evidence="4">The sequence shown here is derived from an EMBL/GenBank/DDBJ whole genome shotgun (WGS) entry which is preliminary data.</text>
</comment>
<reference evidence="4" key="1">
    <citation type="submission" date="2022-09" db="EMBL/GenBank/DDBJ databases">
        <title>Winslowiella arboricola sp. nov., isolated from bleeding cankers on broadleaf hosts.</title>
        <authorList>
            <person name="Brady C."/>
            <person name="Kaur S."/>
            <person name="Crampton B."/>
            <person name="Maddock D."/>
            <person name="Arnold D."/>
            <person name="Denman S."/>
        </authorList>
    </citation>
    <scope>NUCLEOTIDE SEQUENCE</scope>
    <source>
        <strain evidence="4">BAC 15a-03b</strain>
    </source>
</reference>
<feature type="transmembrane region" description="Helical" evidence="1">
    <location>
        <begin position="148"/>
        <end position="165"/>
    </location>
</feature>
<evidence type="ECO:0000256" key="1">
    <source>
        <dbReference type="SAM" id="Phobius"/>
    </source>
</evidence>
<feature type="transmembrane region" description="Helical" evidence="1">
    <location>
        <begin position="310"/>
        <end position="331"/>
    </location>
</feature>
<keyword evidence="5" id="KW-1185">Reference proteome</keyword>
<dbReference type="InterPro" id="IPR050879">
    <property type="entry name" value="Acyltransferase_3"/>
</dbReference>
<dbReference type="GO" id="GO:0016747">
    <property type="term" value="F:acyltransferase activity, transferring groups other than amino-acyl groups"/>
    <property type="evidence" value="ECO:0007669"/>
    <property type="project" value="InterPro"/>
</dbReference>
<evidence type="ECO:0000259" key="3">
    <source>
        <dbReference type="Pfam" id="PF19040"/>
    </source>
</evidence>
<keyword evidence="1" id="KW-1133">Transmembrane helix</keyword>
<evidence type="ECO:0000313" key="4">
    <source>
        <dbReference type="EMBL" id="MCU5776116.1"/>
    </source>
</evidence>
<dbReference type="RefSeq" id="WP_267141455.1">
    <property type="nucleotide sequence ID" value="NZ_JAODIL010000058.1"/>
</dbReference>
<dbReference type="Pfam" id="PF19040">
    <property type="entry name" value="SGNH"/>
    <property type="match status" value="1"/>
</dbReference>
<feature type="domain" description="SGNH" evidence="3">
    <location>
        <begin position="410"/>
        <end position="644"/>
    </location>
</feature>
<dbReference type="PANTHER" id="PTHR23028">
    <property type="entry name" value="ACETYLTRANSFERASE"/>
    <property type="match status" value="1"/>
</dbReference>
<protein>
    <submittedName>
        <fullName evidence="4">Acyltransferase</fullName>
    </submittedName>
</protein>
<feature type="transmembrane region" description="Helical" evidence="1">
    <location>
        <begin position="109"/>
        <end position="128"/>
    </location>
</feature>
<keyword evidence="4" id="KW-0012">Acyltransferase</keyword>
<dbReference type="Pfam" id="PF01757">
    <property type="entry name" value="Acyl_transf_3"/>
    <property type="match status" value="1"/>
</dbReference>
<dbReference type="Proteomes" id="UP001064262">
    <property type="component" value="Unassembled WGS sequence"/>
</dbReference>
<dbReference type="InterPro" id="IPR002656">
    <property type="entry name" value="Acyl_transf_3_dom"/>
</dbReference>
<dbReference type="GO" id="GO:0016020">
    <property type="term" value="C:membrane"/>
    <property type="evidence" value="ECO:0007669"/>
    <property type="project" value="TreeGrafter"/>
</dbReference>
<dbReference type="InterPro" id="IPR043968">
    <property type="entry name" value="SGNH"/>
</dbReference>
<evidence type="ECO:0000259" key="2">
    <source>
        <dbReference type="Pfam" id="PF01757"/>
    </source>
</evidence>
<feature type="transmembrane region" description="Helical" evidence="1">
    <location>
        <begin position="38"/>
        <end position="56"/>
    </location>
</feature>
<keyword evidence="4" id="KW-0808">Transferase</keyword>
<accession>A0A9J6PN84</accession>
<name>A0A9J6PN84_9GAMM</name>
<keyword evidence="1" id="KW-0472">Membrane</keyword>
<dbReference type="EMBL" id="JAODIM010000031">
    <property type="protein sequence ID" value="MCU5776116.1"/>
    <property type="molecule type" value="Genomic_DNA"/>
</dbReference>
<keyword evidence="1" id="KW-0812">Transmembrane</keyword>
<feature type="transmembrane region" description="Helical" evidence="1">
    <location>
        <begin position="225"/>
        <end position="241"/>
    </location>
</feature>
<sequence>MSVQKKFPYRPDIDGLRAIAILLVVLFHSDVTRISGGFIGVDVFFVISGFLIGGIINKEIASGEFSFYRFYMRRILRIAPALFFMMFCISAICYLLLSPLEFREYAKYATAVFLSVPNIALLNGWDYFSSAADLNPLLMTWSLGIEEQFYFILPVILIFASWRRLSAKKIVLVIILLSLLASIILTPADGISSFYLLHTRAWELGAGVLLALWNRQPLAGRSGDLLSLSGMLMIMLAAFIYDRSSQTPGYLALLPVAGAVLVIASAGRINQLILANKPMRFIGKVSYSWYLWHWPLLSIARIISDTPLTTAQGLTLSVVALLIAIFSWRWIEQPFRRAASPQQKRIIISYSVICALSAGALFTVWLNNGLQYRFSEQVNNSERLKAISQDNPCLLDFGANLPSKNIQCMPESTAASIALVGDSHAAALRSAIERYASHKQKPLYQLTKAACPFLIGATRVAIDHPDHAEQCRVFNRSVMQLLMSKNIDEVIVTAYWSAGITPLPGYGYQADGGQGEDNYQALTTGMNNMITRLLAAKKKVTILEDVPNFDFDPIRIYNNHHIPLRKTLNNLISKWNGTPALIDRTPFFHLTDKKVNHILGWWKPLGVNVVRLTDNLCSQQGCMIFSNGLPIYFDKHHVTATGSTIALGNHLH</sequence>
<evidence type="ECO:0000313" key="5">
    <source>
        <dbReference type="Proteomes" id="UP001064262"/>
    </source>
</evidence>
<feature type="transmembrane region" description="Helical" evidence="1">
    <location>
        <begin position="76"/>
        <end position="97"/>
    </location>
</feature>